<feature type="domain" description="Cystatin" evidence="5">
    <location>
        <begin position="34"/>
        <end position="116"/>
    </location>
</feature>
<keyword evidence="3" id="KW-0789">Thiol protease inhibitor</keyword>
<dbReference type="InterPro" id="IPR046350">
    <property type="entry name" value="Cystatin_sf"/>
</dbReference>
<evidence type="ECO:0000313" key="6">
    <source>
        <dbReference type="EMBL" id="GJN11267.1"/>
    </source>
</evidence>
<proteinExistence type="inferred from homology"/>
<dbReference type="SUPFAM" id="SSF54403">
    <property type="entry name" value="Cystatin/monellin"/>
    <property type="match status" value="1"/>
</dbReference>
<name>A0AAV5DL64_ELECO</name>
<comment type="similarity">
    <text evidence="1">Belongs to the cystatin family. Phytocystatin subfamily.</text>
</comment>
<reference evidence="6" key="1">
    <citation type="journal article" date="2018" name="DNA Res.">
        <title>Multiple hybrid de novo genome assembly of finger millet, an orphan allotetraploid crop.</title>
        <authorList>
            <person name="Hatakeyama M."/>
            <person name="Aluri S."/>
            <person name="Balachadran M.T."/>
            <person name="Sivarajan S.R."/>
            <person name="Patrignani A."/>
            <person name="Gruter S."/>
            <person name="Poveda L."/>
            <person name="Shimizu-Inatsugi R."/>
            <person name="Baeten J."/>
            <person name="Francoijs K.J."/>
            <person name="Nataraja K.N."/>
            <person name="Reddy Y.A.N."/>
            <person name="Phadnis S."/>
            <person name="Ravikumar R.L."/>
            <person name="Schlapbach R."/>
            <person name="Sreeman S.M."/>
            <person name="Shimizu K.K."/>
        </authorList>
    </citation>
    <scope>NUCLEOTIDE SEQUENCE</scope>
</reference>
<evidence type="ECO:0000256" key="4">
    <source>
        <dbReference type="SAM" id="SignalP"/>
    </source>
</evidence>
<evidence type="ECO:0000256" key="2">
    <source>
        <dbReference type="ARBA" id="ARBA00022690"/>
    </source>
</evidence>
<organism evidence="6 7">
    <name type="scientific">Eleusine coracana subsp. coracana</name>
    <dbReference type="NCBI Taxonomy" id="191504"/>
    <lineage>
        <taxon>Eukaryota</taxon>
        <taxon>Viridiplantae</taxon>
        <taxon>Streptophyta</taxon>
        <taxon>Embryophyta</taxon>
        <taxon>Tracheophyta</taxon>
        <taxon>Spermatophyta</taxon>
        <taxon>Magnoliopsida</taxon>
        <taxon>Liliopsida</taxon>
        <taxon>Poales</taxon>
        <taxon>Poaceae</taxon>
        <taxon>PACMAD clade</taxon>
        <taxon>Chloridoideae</taxon>
        <taxon>Cynodonteae</taxon>
        <taxon>Eleusininae</taxon>
        <taxon>Eleusine</taxon>
    </lineage>
</organism>
<gene>
    <name evidence="6" type="primary">ga29445</name>
    <name evidence="6" type="ORF">PR202_ga29445</name>
</gene>
<accession>A0AAV5DL64</accession>
<evidence type="ECO:0000259" key="5">
    <source>
        <dbReference type="Pfam" id="PF16845"/>
    </source>
</evidence>
<dbReference type="Proteomes" id="UP001054889">
    <property type="component" value="Unassembled WGS sequence"/>
</dbReference>
<dbReference type="PANTHER" id="PTHR47116">
    <property type="entry name" value="PHLOEM FILAMENT PROTEIN"/>
    <property type="match status" value="1"/>
</dbReference>
<dbReference type="AlphaFoldDB" id="A0AAV5DL64"/>
<reference evidence="6" key="2">
    <citation type="submission" date="2021-12" db="EMBL/GenBank/DDBJ databases">
        <title>Resequencing data analysis of finger millet.</title>
        <authorList>
            <person name="Hatakeyama M."/>
            <person name="Aluri S."/>
            <person name="Balachadran M.T."/>
            <person name="Sivarajan S.R."/>
            <person name="Poveda L."/>
            <person name="Shimizu-Inatsugi R."/>
            <person name="Schlapbach R."/>
            <person name="Sreeman S.M."/>
            <person name="Shimizu K.K."/>
        </authorList>
    </citation>
    <scope>NUCLEOTIDE SEQUENCE</scope>
</reference>
<keyword evidence="4" id="KW-0732">Signal</keyword>
<evidence type="ECO:0000256" key="1">
    <source>
        <dbReference type="ARBA" id="ARBA00007233"/>
    </source>
</evidence>
<feature type="chain" id="PRO_5043405672" description="Cystatin domain-containing protein" evidence="4">
    <location>
        <begin position="24"/>
        <end position="117"/>
    </location>
</feature>
<keyword evidence="2" id="KW-0646">Protease inhibitor</keyword>
<protein>
    <recommendedName>
        <fullName evidence="5">Cystatin domain-containing protein</fullName>
    </recommendedName>
</protein>
<dbReference type="Gene3D" id="3.10.450.10">
    <property type="match status" value="1"/>
</dbReference>
<sequence length="117" mass="13068">MRTSLLFAIVVVAIYIDATPSTAVPDTWTPIPDKEINDSDIQGLGGWAVTEHVKQANDGIKFNRVVSGYIRKAYRGVNYRFVIDASNKDGKEARYGAVLYDKDWRGSRALISFKPVM</sequence>
<dbReference type="EMBL" id="BQKI01000018">
    <property type="protein sequence ID" value="GJN11267.1"/>
    <property type="molecule type" value="Genomic_DNA"/>
</dbReference>
<dbReference type="InterPro" id="IPR027214">
    <property type="entry name" value="Cystatin"/>
</dbReference>
<evidence type="ECO:0000256" key="3">
    <source>
        <dbReference type="ARBA" id="ARBA00022704"/>
    </source>
</evidence>
<feature type="signal peptide" evidence="4">
    <location>
        <begin position="1"/>
        <end position="23"/>
    </location>
</feature>
<dbReference type="Pfam" id="PF16845">
    <property type="entry name" value="SQAPI"/>
    <property type="match status" value="1"/>
</dbReference>
<dbReference type="CDD" id="cd00042">
    <property type="entry name" value="CY"/>
    <property type="match status" value="1"/>
</dbReference>
<keyword evidence="7" id="KW-1185">Reference proteome</keyword>
<evidence type="ECO:0000313" key="7">
    <source>
        <dbReference type="Proteomes" id="UP001054889"/>
    </source>
</evidence>
<dbReference type="GO" id="GO:0004869">
    <property type="term" value="F:cysteine-type endopeptidase inhibitor activity"/>
    <property type="evidence" value="ECO:0007669"/>
    <property type="project" value="UniProtKB-KW"/>
</dbReference>
<dbReference type="InterPro" id="IPR000010">
    <property type="entry name" value="Cystatin_dom"/>
</dbReference>
<comment type="caution">
    <text evidence="6">The sequence shown here is derived from an EMBL/GenBank/DDBJ whole genome shotgun (WGS) entry which is preliminary data.</text>
</comment>